<keyword evidence="1" id="KW-0472">Membrane</keyword>
<reference evidence="2 3" key="1">
    <citation type="submission" date="2019-04" db="EMBL/GenBank/DDBJ databases">
        <title>Fungal friends and foes A comparative genomics study of 23 Aspergillus species from section Flavi.</title>
        <authorList>
            <consortium name="DOE Joint Genome Institute"/>
            <person name="Kjaerbolling I."/>
            <person name="Vesth T.C."/>
            <person name="Frisvad J.C."/>
            <person name="Nybo J.L."/>
            <person name="Theobald S."/>
            <person name="Kildgaard S."/>
            <person name="Petersen T.I."/>
            <person name="Kuo A."/>
            <person name="Sato A."/>
            <person name="Lyhne E.K."/>
            <person name="Kogle M.E."/>
            <person name="Wiebenga A."/>
            <person name="Kun R.S."/>
            <person name="Lubbers R.J."/>
            <person name="Makela M.R."/>
            <person name="Barry K."/>
            <person name="Chovatia M."/>
            <person name="Clum A."/>
            <person name="Daum C."/>
            <person name="Haridas S."/>
            <person name="He G."/>
            <person name="LaButti K."/>
            <person name="Lipzen A."/>
            <person name="Mondo S."/>
            <person name="Pangilinan J."/>
            <person name="Riley R."/>
            <person name="Salamov A."/>
            <person name="Simmons B.A."/>
            <person name="Magnuson J.K."/>
            <person name="Henrissat B."/>
            <person name="Mortensen U.H."/>
            <person name="Larsen T.O."/>
            <person name="De vries R.P."/>
            <person name="Grigoriev I.V."/>
            <person name="Machida M."/>
            <person name="Baker S.E."/>
            <person name="Andersen M.R."/>
        </authorList>
    </citation>
    <scope>NUCLEOTIDE SEQUENCE [LARGE SCALE GENOMIC DNA]</scope>
    <source>
        <strain evidence="2 3">CBS 117635</strain>
    </source>
</reference>
<name>A0A5N6IJ73_9EURO</name>
<protein>
    <submittedName>
        <fullName evidence="2">Uncharacterized protein</fullName>
    </submittedName>
</protein>
<proteinExistence type="predicted"/>
<keyword evidence="1" id="KW-1133">Transmembrane helix</keyword>
<accession>A0A5N6IJ73</accession>
<keyword evidence="1" id="KW-0812">Transmembrane</keyword>
<feature type="transmembrane region" description="Helical" evidence="1">
    <location>
        <begin position="20"/>
        <end position="39"/>
    </location>
</feature>
<organism evidence="2 3">
    <name type="scientific">Aspergillus minisclerotigenes</name>
    <dbReference type="NCBI Taxonomy" id="656917"/>
    <lineage>
        <taxon>Eukaryota</taxon>
        <taxon>Fungi</taxon>
        <taxon>Dikarya</taxon>
        <taxon>Ascomycota</taxon>
        <taxon>Pezizomycotina</taxon>
        <taxon>Eurotiomycetes</taxon>
        <taxon>Eurotiomycetidae</taxon>
        <taxon>Eurotiales</taxon>
        <taxon>Aspergillaceae</taxon>
        <taxon>Aspergillus</taxon>
        <taxon>Aspergillus subgen. Circumdati</taxon>
    </lineage>
</organism>
<dbReference type="EMBL" id="ML732935">
    <property type="protein sequence ID" value="KAB8266791.1"/>
    <property type="molecule type" value="Genomic_DNA"/>
</dbReference>
<keyword evidence="3" id="KW-1185">Reference proteome</keyword>
<evidence type="ECO:0000313" key="2">
    <source>
        <dbReference type="EMBL" id="KAB8266791.1"/>
    </source>
</evidence>
<evidence type="ECO:0000256" key="1">
    <source>
        <dbReference type="SAM" id="Phobius"/>
    </source>
</evidence>
<sequence>MLESERIEIEIILVVNLKLLFNLMCPSVICVLHALLVWIESDSYIQSIWKRRPF</sequence>
<evidence type="ECO:0000313" key="3">
    <source>
        <dbReference type="Proteomes" id="UP000326289"/>
    </source>
</evidence>
<dbReference type="Proteomes" id="UP000326289">
    <property type="component" value="Unassembled WGS sequence"/>
</dbReference>
<gene>
    <name evidence="2" type="ORF">BDV30DRAFT_221290</name>
</gene>
<dbReference type="AlphaFoldDB" id="A0A5N6IJ73"/>